<dbReference type="OrthoDB" id="9803476at2"/>
<evidence type="ECO:0000313" key="4">
    <source>
        <dbReference type="Proteomes" id="UP000293623"/>
    </source>
</evidence>
<dbReference type="EMBL" id="SDPV01000002">
    <property type="protein sequence ID" value="RXZ63947.1"/>
    <property type="molecule type" value="Genomic_DNA"/>
</dbReference>
<dbReference type="Gene3D" id="3.30.530.20">
    <property type="match status" value="1"/>
</dbReference>
<dbReference type="CDD" id="cd07814">
    <property type="entry name" value="SRPBCC_CalC_Aha1-like"/>
    <property type="match status" value="1"/>
</dbReference>
<sequence>MTAAASETRTLVVEREFAHPPERVWRALTQSDLLTEWIMPNDFRAEVGERFEMVAEWGKVEGEVLAIEPLRSLSYRWNGPGLESVVNWTLDPTPSGTRLRMEQTGFRPEEKMAYHGARAGWPRFLKSLDNLLERMD</sequence>
<dbReference type="InterPro" id="IPR023393">
    <property type="entry name" value="START-like_dom_sf"/>
</dbReference>
<protein>
    <submittedName>
        <fullName evidence="3">SRPBCC domain-containing protein</fullName>
    </submittedName>
</protein>
<comment type="similarity">
    <text evidence="1">Belongs to the AHA1 family.</text>
</comment>
<dbReference type="InterPro" id="IPR013538">
    <property type="entry name" value="ASHA1/2-like_C"/>
</dbReference>
<evidence type="ECO:0000259" key="2">
    <source>
        <dbReference type="Pfam" id="PF08327"/>
    </source>
</evidence>
<dbReference type="Proteomes" id="UP000293623">
    <property type="component" value="Unassembled WGS sequence"/>
</dbReference>
<gene>
    <name evidence="3" type="ORF">ETX26_08355</name>
</gene>
<dbReference type="SUPFAM" id="SSF55961">
    <property type="entry name" value="Bet v1-like"/>
    <property type="match status" value="1"/>
</dbReference>
<dbReference type="RefSeq" id="WP_129524262.1">
    <property type="nucleotide sequence ID" value="NZ_SDPV01000002.1"/>
</dbReference>
<evidence type="ECO:0000313" key="3">
    <source>
        <dbReference type="EMBL" id="RXZ63947.1"/>
    </source>
</evidence>
<dbReference type="AlphaFoldDB" id="A0A4Q2KI48"/>
<reference evidence="3 4" key="1">
    <citation type="submission" date="2019-01" db="EMBL/GenBank/DDBJ databases">
        <title>Altererythrobacter rhizovicinus sp. nov., isolated from the rhizosphere soil of Haloxylon ammodendron.</title>
        <authorList>
            <person name="Li H.-P."/>
            <person name="Gou J.-Y."/>
            <person name="Yao D."/>
            <person name="Han Q.-Q."/>
            <person name="Shao K.-Z."/>
            <person name="Zhao Q."/>
            <person name="Zhang J.-L."/>
        </authorList>
    </citation>
    <scope>NUCLEOTIDE SEQUENCE [LARGE SCALE GENOMIC DNA]</scope>
    <source>
        <strain evidence="3 4">AY-3R</strain>
    </source>
</reference>
<proteinExistence type="inferred from homology"/>
<keyword evidence="4" id="KW-1185">Reference proteome</keyword>
<name>A0A4Q2KI48_9SPHN</name>
<comment type="caution">
    <text evidence="3">The sequence shown here is derived from an EMBL/GenBank/DDBJ whole genome shotgun (WGS) entry which is preliminary data.</text>
</comment>
<organism evidence="3 4">
    <name type="scientific">Pelagerythrobacter rhizovicinus</name>
    <dbReference type="NCBI Taxonomy" id="2268576"/>
    <lineage>
        <taxon>Bacteria</taxon>
        <taxon>Pseudomonadati</taxon>
        <taxon>Pseudomonadota</taxon>
        <taxon>Alphaproteobacteria</taxon>
        <taxon>Sphingomonadales</taxon>
        <taxon>Erythrobacteraceae</taxon>
        <taxon>Pelagerythrobacter</taxon>
    </lineage>
</organism>
<accession>A0A4Q2KI48</accession>
<evidence type="ECO:0000256" key="1">
    <source>
        <dbReference type="ARBA" id="ARBA00006817"/>
    </source>
</evidence>
<feature type="domain" description="Activator of Hsp90 ATPase homologue 1/2-like C-terminal" evidence="2">
    <location>
        <begin position="19"/>
        <end position="133"/>
    </location>
</feature>
<dbReference type="Pfam" id="PF08327">
    <property type="entry name" value="AHSA1"/>
    <property type="match status" value="1"/>
</dbReference>